<name>A0A9X2CCS7_9GAMM</name>
<feature type="transmembrane region" description="Helical" evidence="1">
    <location>
        <begin position="43"/>
        <end position="61"/>
    </location>
</feature>
<dbReference type="Proteomes" id="UP001139293">
    <property type="component" value="Unassembled WGS sequence"/>
</dbReference>
<feature type="transmembrane region" description="Helical" evidence="1">
    <location>
        <begin position="82"/>
        <end position="100"/>
    </location>
</feature>
<keyword evidence="3" id="KW-1185">Reference proteome</keyword>
<evidence type="ECO:0000313" key="3">
    <source>
        <dbReference type="Proteomes" id="UP001139293"/>
    </source>
</evidence>
<protein>
    <submittedName>
        <fullName evidence="2">Uncharacterized protein</fullName>
    </submittedName>
</protein>
<dbReference type="AlphaFoldDB" id="A0A9X2CCS7"/>
<keyword evidence="1" id="KW-1133">Transmembrane helix</keyword>
<evidence type="ECO:0000313" key="2">
    <source>
        <dbReference type="EMBL" id="MCL1138408.1"/>
    </source>
</evidence>
<sequence>MYSKLTQSFLFFKQPKFITAVRMGAMLCAVMILLNELEQTRSSTWYFACLYCFFLIPSIYLSSNYQHQFFTQMSEFIAPLKYYTSAMAAICLAIYIHQVISFDLTIFPAFPH</sequence>
<accession>A0A9X2CCS7</accession>
<dbReference type="RefSeq" id="WP_248949456.1">
    <property type="nucleotide sequence ID" value="NZ_JAKILB010000004.1"/>
</dbReference>
<organism evidence="2 3">
    <name type="scientific">Shewanella pneumatophori</name>
    <dbReference type="NCBI Taxonomy" id="314092"/>
    <lineage>
        <taxon>Bacteria</taxon>
        <taxon>Pseudomonadati</taxon>
        <taxon>Pseudomonadota</taxon>
        <taxon>Gammaproteobacteria</taxon>
        <taxon>Alteromonadales</taxon>
        <taxon>Shewanellaceae</taxon>
        <taxon>Shewanella</taxon>
    </lineage>
</organism>
<dbReference type="EMBL" id="JAKILB010000004">
    <property type="protein sequence ID" value="MCL1138408.1"/>
    <property type="molecule type" value="Genomic_DNA"/>
</dbReference>
<gene>
    <name evidence="2" type="ORF">L2740_07625</name>
</gene>
<keyword evidence="1" id="KW-0812">Transmembrane</keyword>
<evidence type="ECO:0000256" key="1">
    <source>
        <dbReference type="SAM" id="Phobius"/>
    </source>
</evidence>
<proteinExistence type="predicted"/>
<keyword evidence="1" id="KW-0472">Membrane</keyword>
<feature type="transmembrane region" description="Helical" evidence="1">
    <location>
        <begin position="20"/>
        <end position="37"/>
    </location>
</feature>
<comment type="caution">
    <text evidence="2">The sequence shown here is derived from an EMBL/GenBank/DDBJ whole genome shotgun (WGS) entry which is preliminary data.</text>
</comment>
<reference evidence="2" key="1">
    <citation type="submission" date="2022-01" db="EMBL/GenBank/DDBJ databases">
        <title>Whole genome-based taxonomy of the Shewanellaceae.</title>
        <authorList>
            <person name="Martin-Rodriguez A.J."/>
        </authorList>
    </citation>
    <scope>NUCLEOTIDE SEQUENCE</scope>
    <source>
        <strain evidence="2">KCTC 23973</strain>
    </source>
</reference>